<comment type="similarity">
    <text evidence="6">Belongs to the TM6SF family.</text>
</comment>
<feature type="transmembrane region" description="Helical" evidence="8">
    <location>
        <begin position="139"/>
        <end position="156"/>
    </location>
</feature>
<gene>
    <name evidence="10" type="primary">TM6SF2</name>
</gene>
<comment type="subcellular location">
    <subcellularLocation>
        <location evidence="1">Endomembrane system</location>
        <topology evidence="1">Multi-pass membrane protein</topology>
    </subcellularLocation>
</comment>
<dbReference type="InParanoid" id="F7DCS0"/>
<dbReference type="GO" id="GO:0033116">
    <property type="term" value="C:endoplasmic reticulum-Golgi intermediate compartment membrane"/>
    <property type="evidence" value="ECO:0000318"/>
    <property type="project" value="GO_Central"/>
</dbReference>
<dbReference type="Bgee" id="ENSOANG00000012176">
    <property type="expression patterns" value="Expressed in liver and 3 other cell types or tissues"/>
</dbReference>
<dbReference type="AlphaFoldDB" id="F7DCS0"/>
<dbReference type="GO" id="GO:0055088">
    <property type="term" value="P:lipid homeostasis"/>
    <property type="evidence" value="ECO:0000318"/>
    <property type="project" value="GO_Central"/>
</dbReference>
<proteinExistence type="inferred from homology"/>
<feature type="transmembrane region" description="Helical" evidence="8">
    <location>
        <begin position="64"/>
        <end position="83"/>
    </location>
</feature>
<feature type="transmembrane region" description="Helical" evidence="8">
    <location>
        <begin position="33"/>
        <end position="52"/>
    </location>
</feature>
<evidence type="ECO:0000259" key="9">
    <source>
        <dbReference type="PROSITE" id="PS51751"/>
    </source>
</evidence>
<dbReference type="OrthoDB" id="8181520at2759"/>
<dbReference type="GeneTree" id="ENSGT00390000012913"/>
<dbReference type="KEGG" id="oaa:100082428"/>
<dbReference type="GO" id="GO:0019216">
    <property type="term" value="P:regulation of lipid metabolic process"/>
    <property type="evidence" value="ECO:0000318"/>
    <property type="project" value="GO_Central"/>
</dbReference>
<evidence type="ECO:0000256" key="7">
    <source>
        <dbReference type="PROSITE-ProRule" id="PRU01087"/>
    </source>
</evidence>
<dbReference type="Pfam" id="PF26083">
    <property type="entry name" value="TM_Tm6sf2"/>
    <property type="match status" value="1"/>
</dbReference>
<dbReference type="InterPro" id="IPR047195">
    <property type="entry name" value="TM6SF1-like"/>
</dbReference>
<evidence type="ECO:0000256" key="6">
    <source>
        <dbReference type="ARBA" id="ARBA00034760"/>
    </source>
</evidence>
<dbReference type="FunCoup" id="F7DCS0">
    <property type="interactions" value="45"/>
</dbReference>
<dbReference type="GO" id="GO:0005789">
    <property type="term" value="C:endoplasmic reticulum membrane"/>
    <property type="evidence" value="ECO:0000318"/>
    <property type="project" value="GO_Central"/>
</dbReference>
<dbReference type="RefSeq" id="XP_028905858.1">
    <property type="nucleotide sequence ID" value="XM_029050025.2"/>
</dbReference>
<feature type="transmembrane region" description="Helical" evidence="8">
    <location>
        <begin position="219"/>
        <end position="240"/>
    </location>
</feature>
<evidence type="ECO:0000313" key="11">
    <source>
        <dbReference type="Proteomes" id="UP000002279"/>
    </source>
</evidence>
<sequence>MEIPPISEKVTIFSLLALPVSYGLTLVSTSSHPLIIALVNSLVLLVLFLAAYQVARGELSQDPLFGVFTVFAFTSAINLLISLEEDGYIGGFVEFYMKEGEPFLRTAHGLFTCYWDGIVHYLLYLLMTGAIMHRKSYRNLGLYWLGSLAMSILVFLPGNLLGKYGSEIHPTFLLNIPYILIPCWAGMRIFSQPRALPCCSPERVVEEQKKGLHQRPLDLALVLYLLLAVAFTLFRGLVALDCPTDSCFFYIYQYEPYLRDPVAYPKVQMLVYMYYALPFFCLAVYGLLRPGCSWLPDWALVFAGAIGQAQFSHIGSSLHHRTSYTYRTPEDARTSFFFSNLLYLLGPQILAFRCLQRPNFFLNPGPHRQEGEDKKRK</sequence>
<evidence type="ECO:0000256" key="4">
    <source>
        <dbReference type="ARBA" id="ARBA00022989"/>
    </source>
</evidence>
<dbReference type="CTD" id="53345"/>
<dbReference type="Pfam" id="PF05241">
    <property type="entry name" value="EBP"/>
    <property type="match status" value="1"/>
</dbReference>
<dbReference type="GeneID" id="100082428"/>
<dbReference type="InterPro" id="IPR059044">
    <property type="entry name" value="TM_Tm6sf1/2"/>
</dbReference>
<feature type="domain" description="EXPERA" evidence="9">
    <location>
        <begin position="217"/>
        <end position="351"/>
    </location>
</feature>
<keyword evidence="3" id="KW-0677">Repeat</keyword>
<dbReference type="STRING" id="9258.ENSOANP00000019282"/>
<dbReference type="Ensembl" id="ENSOANT00000019285.4">
    <property type="protein sequence ID" value="ENSOANP00000019282.3"/>
    <property type="gene ID" value="ENSOANG00000012176.4"/>
</dbReference>
<keyword evidence="11" id="KW-1185">Reference proteome</keyword>
<evidence type="ECO:0000256" key="8">
    <source>
        <dbReference type="SAM" id="Phobius"/>
    </source>
</evidence>
<feature type="transmembrane region" description="Helical" evidence="8">
    <location>
        <begin position="103"/>
        <end position="127"/>
    </location>
</feature>
<feature type="transmembrane region" description="Helical" evidence="8">
    <location>
        <begin position="168"/>
        <end position="187"/>
    </location>
</feature>
<reference evidence="10 11" key="1">
    <citation type="journal article" date="2008" name="Nature">
        <title>Genome analysis of the platypus reveals unique signatures of evolution.</title>
        <authorList>
            <person name="Warren W.C."/>
            <person name="Hillier L.W."/>
            <person name="Marshall Graves J.A."/>
            <person name="Birney E."/>
            <person name="Ponting C.P."/>
            <person name="Grutzner F."/>
            <person name="Belov K."/>
            <person name="Miller W."/>
            <person name="Clarke L."/>
            <person name="Chinwalla A.T."/>
            <person name="Yang S.P."/>
            <person name="Heger A."/>
            <person name="Locke D.P."/>
            <person name="Miethke P."/>
            <person name="Waters P.D."/>
            <person name="Veyrunes F."/>
            <person name="Fulton L."/>
            <person name="Fulton B."/>
            <person name="Graves T."/>
            <person name="Wallis J."/>
            <person name="Puente X.S."/>
            <person name="Lopez-Otin C."/>
            <person name="Ordonez G.R."/>
            <person name="Eichler E.E."/>
            <person name="Chen L."/>
            <person name="Cheng Z."/>
            <person name="Deakin J.E."/>
            <person name="Alsop A."/>
            <person name="Thompson K."/>
            <person name="Kirby P."/>
            <person name="Papenfuss A.T."/>
            <person name="Wakefield M.J."/>
            <person name="Olender T."/>
            <person name="Lancet D."/>
            <person name="Huttley G.A."/>
            <person name="Smit A.F."/>
            <person name="Pask A."/>
            <person name="Temple-Smith P."/>
            <person name="Batzer M.A."/>
            <person name="Walker J.A."/>
            <person name="Konkel M.K."/>
            <person name="Harris R.S."/>
            <person name="Whittington C.M."/>
            <person name="Wong E.S."/>
            <person name="Gemmell N.J."/>
            <person name="Buschiazzo E."/>
            <person name="Vargas Jentzsch I.M."/>
            <person name="Merkel A."/>
            <person name="Schmitz J."/>
            <person name="Zemann A."/>
            <person name="Churakov G."/>
            <person name="Kriegs J.O."/>
            <person name="Brosius J."/>
            <person name="Murchison E.P."/>
            <person name="Sachidanandam R."/>
            <person name="Smith C."/>
            <person name="Hannon G.J."/>
            <person name="Tsend-Ayush E."/>
            <person name="McMillan D."/>
            <person name="Attenborough R."/>
            <person name="Rens W."/>
            <person name="Ferguson-Smith M."/>
            <person name="Lefevre C.M."/>
            <person name="Sharp J.A."/>
            <person name="Nicholas K.R."/>
            <person name="Ray D.A."/>
            <person name="Kube M."/>
            <person name="Reinhardt R."/>
            <person name="Pringle T.H."/>
            <person name="Taylor J."/>
            <person name="Jones R.C."/>
            <person name="Nixon B."/>
            <person name="Dacheux J.L."/>
            <person name="Niwa H."/>
            <person name="Sekita Y."/>
            <person name="Huang X."/>
            <person name="Stark A."/>
            <person name="Kheradpour P."/>
            <person name="Kellis M."/>
            <person name="Flicek P."/>
            <person name="Chen Y."/>
            <person name="Webber C."/>
            <person name="Hardison R."/>
            <person name="Nelson J."/>
            <person name="Hallsworth-Pepin K."/>
            <person name="Delehaunty K."/>
            <person name="Markovic C."/>
            <person name="Minx P."/>
            <person name="Feng Y."/>
            <person name="Kremitzki C."/>
            <person name="Mitreva M."/>
            <person name="Glasscock J."/>
            <person name="Wylie T."/>
            <person name="Wohldmann P."/>
            <person name="Thiru P."/>
            <person name="Nhan M.N."/>
            <person name="Pohl C.S."/>
            <person name="Smith S.M."/>
            <person name="Hou S."/>
            <person name="Nefedov M."/>
            <person name="de Jong P.J."/>
            <person name="Renfree M.B."/>
            <person name="Mardis E.R."/>
            <person name="Wilson R.K."/>
        </authorList>
    </citation>
    <scope>NUCLEOTIDE SEQUENCE [LARGE SCALE GENOMIC DNA]</scope>
    <source>
        <strain evidence="10 11">Glennie</strain>
    </source>
</reference>
<organism evidence="10 11">
    <name type="scientific">Ornithorhynchus anatinus</name>
    <name type="common">Duckbill platypus</name>
    <dbReference type="NCBI Taxonomy" id="9258"/>
    <lineage>
        <taxon>Eukaryota</taxon>
        <taxon>Metazoa</taxon>
        <taxon>Chordata</taxon>
        <taxon>Craniata</taxon>
        <taxon>Vertebrata</taxon>
        <taxon>Euteleostomi</taxon>
        <taxon>Mammalia</taxon>
        <taxon>Monotremata</taxon>
        <taxon>Ornithorhynchidae</taxon>
        <taxon>Ornithorhynchus</taxon>
    </lineage>
</organism>
<feature type="domain" description="EXPERA" evidence="9">
    <location>
        <begin position="61"/>
        <end position="186"/>
    </location>
</feature>
<dbReference type="eggNOG" id="ENOG502QRB2">
    <property type="taxonomic scope" value="Eukaryota"/>
</dbReference>
<dbReference type="OMA" id="VQMLMYM"/>
<feature type="transmembrane region" description="Helical" evidence="8">
    <location>
        <begin position="269"/>
        <end position="288"/>
    </location>
</feature>
<dbReference type="PANTHER" id="PTHR14568:SF9">
    <property type="entry name" value="TRANSMEMBRANE 6 SUPERFAMILY MEMBER 2"/>
    <property type="match status" value="1"/>
</dbReference>
<dbReference type="CDD" id="cd21106">
    <property type="entry name" value="TM6SF1-like"/>
    <property type="match status" value="1"/>
</dbReference>
<keyword evidence="5 7" id="KW-0472">Membrane</keyword>
<keyword evidence="4 7" id="KW-1133">Transmembrane helix</keyword>
<evidence type="ECO:0000256" key="3">
    <source>
        <dbReference type="ARBA" id="ARBA00022737"/>
    </source>
</evidence>
<evidence type="ECO:0000256" key="2">
    <source>
        <dbReference type="ARBA" id="ARBA00022692"/>
    </source>
</evidence>
<reference evidence="10" key="2">
    <citation type="submission" date="2025-08" db="UniProtKB">
        <authorList>
            <consortium name="Ensembl"/>
        </authorList>
    </citation>
    <scope>IDENTIFICATION</scope>
    <source>
        <strain evidence="10">Glennie</strain>
    </source>
</reference>
<dbReference type="Proteomes" id="UP000002279">
    <property type="component" value="Chromosome X1"/>
</dbReference>
<dbReference type="PANTHER" id="PTHR14568">
    <property type="entry name" value="TRANSMEMBRANE SUPERFAMILY 6 MEMBER 1/2"/>
    <property type="match status" value="1"/>
</dbReference>
<evidence type="ECO:0000313" key="10">
    <source>
        <dbReference type="Ensembl" id="ENSOANP00000019282.3"/>
    </source>
</evidence>
<keyword evidence="2 7" id="KW-0812">Transmembrane</keyword>
<accession>F7DCS0</accession>
<evidence type="ECO:0000256" key="5">
    <source>
        <dbReference type="ARBA" id="ARBA00023136"/>
    </source>
</evidence>
<dbReference type="InterPro" id="IPR033118">
    <property type="entry name" value="EXPERA"/>
</dbReference>
<name>F7DCS0_ORNAN</name>
<evidence type="ECO:0000256" key="1">
    <source>
        <dbReference type="ARBA" id="ARBA00004127"/>
    </source>
</evidence>
<dbReference type="GO" id="GO:0042802">
    <property type="term" value="F:identical protein binding"/>
    <property type="evidence" value="ECO:0007669"/>
    <property type="project" value="Ensembl"/>
</dbReference>
<protein>
    <submittedName>
        <fullName evidence="10">Transmembrane 6 superfamily member 2</fullName>
    </submittedName>
</protein>
<dbReference type="PROSITE" id="PS51751">
    <property type="entry name" value="EXPERA"/>
    <property type="match status" value="2"/>
</dbReference>
<reference evidence="10" key="3">
    <citation type="submission" date="2025-09" db="UniProtKB">
        <authorList>
            <consortium name="Ensembl"/>
        </authorList>
    </citation>
    <scope>IDENTIFICATION</scope>
    <source>
        <strain evidence="10">Glennie</strain>
    </source>
</reference>